<dbReference type="GO" id="GO:0070006">
    <property type="term" value="F:metalloaminopeptidase activity"/>
    <property type="evidence" value="ECO:0007669"/>
    <property type="project" value="InterPro"/>
</dbReference>
<evidence type="ECO:0000256" key="4">
    <source>
        <dbReference type="ARBA" id="ARBA00022438"/>
    </source>
</evidence>
<dbReference type="STRING" id="133412.A0A1R1X5W0"/>
<dbReference type="CDD" id="cd00433">
    <property type="entry name" value="Peptidase_M17"/>
    <property type="match status" value="1"/>
</dbReference>
<evidence type="ECO:0000256" key="5">
    <source>
        <dbReference type="ARBA" id="ARBA00022670"/>
    </source>
</evidence>
<comment type="catalytic activity">
    <reaction evidence="2">
        <text>Release of N-terminal proline from a peptide.</text>
        <dbReference type="EC" id="3.4.11.5"/>
    </reaction>
</comment>
<evidence type="ECO:0000256" key="2">
    <source>
        <dbReference type="ARBA" id="ARBA00001585"/>
    </source>
</evidence>
<dbReference type="GO" id="GO:0030145">
    <property type="term" value="F:manganese ion binding"/>
    <property type="evidence" value="ECO:0007669"/>
    <property type="project" value="InterPro"/>
</dbReference>
<evidence type="ECO:0000313" key="8">
    <source>
        <dbReference type="EMBL" id="OMJ10028.1"/>
    </source>
</evidence>
<feature type="domain" description="Cytosol aminopeptidase" evidence="7">
    <location>
        <begin position="339"/>
        <end position="346"/>
    </location>
</feature>
<dbReference type="Gene3D" id="3.40.630.10">
    <property type="entry name" value="Zn peptidases"/>
    <property type="match status" value="1"/>
</dbReference>
<proteinExistence type="inferred from homology"/>
<dbReference type="InterPro" id="IPR023042">
    <property type="entry name" value="Peptidase_M17_leu_NH2_pept"/>
</dbReference>
<dbReference type="GO" id="GO:0006508">
    <property type="term" value="P:proteolysis"/>
    <property type="evidence" value="ECO:0007669"/>
    <property type="project" value="UniProtKB-KW"/>
</dbReference>
<comment type="caution">
    <text evidence="8">The sequence shown here is derived from an EMBL/GenBank/DDBJ whole genome shotgun (WGS) entry which is preliminary data.</text>
</comment>
<keyword evidence="5" id="KW-0645">Protease</keyword>
<dbReference type="OrthoDB" id="412814at2759"/>
<dbReference type="PANTHER" id="PTHR11963">
    <property type="entry name" value="LEUCINE AMINOPEPTIDASE-RELATED"/>
    <property type="match status" value="1"/>
</dbReference>
<dbReference type="EMBL" id="LSSN01005198">
    <property type="protein sequence ID" value="OMJ10028.1"/>
    <property type="molecule type" value="Genomic_DNA"/>
</dbReference>
<keyword evidence="9" id="KW-1185">Reference proteome</keyword>
<dbReference type="Pfam" id="PF02789">
    <property type="entry name" value="Peptidase_M17_N"/>
    <property type="match status" value="1"/>
</dbReference>
<dbReference type="InterPro" id="IPR000819">
    <property type="entry name" value="Peptidase_M17_C"/>
</dbReference>
<name>A0A1R1X5W0_9FUNG</name>
<dbReference type="InterPro" id="IPR043472">
    <property type="entry name" value="Macro_dom-like"/>
</dbReference>
<gene>
    <name evidence="8" type="ORF">AYI70_g10575</name>
</gene>
<comment type="similarity">
    <text evidence="3">Belongs to the peptidase M17 family.</text>
</comment>
<evidence type="ECO:0000256" key="3">
    <source>
        <dbReference type="ARBA" id="ARBA00009528"/>
    </source>
</evidence>
<dbReference type="Gene3D" id="3.40.220.10">
    <property type="entry name" value="Leucine Aminopeptidase, subunit E, domain 1"/>
    <property type="match status" value="1"/>
</dbReference>
<dbReference type="GO" id="GO:0005737">
    <property type="term" value="C:cytoplasm"/>
    <property type="evidence" value="ECO:0007669"/>
    <property type="project" value="InterPro"/>
</dbReference>
<dbReference type="AlphaFoldDB" id="A0A1R1X5W0"/>
<evidence type="ECO:0000256" key="1">
    <source>
        <dbReference type="ARBA" id="ARBA00000135"/>
    </source>
</evidence>
<dbReference type="PROSITE" id="PS00631">
    <property type="entry name" value="CYTOSOL_AP"/>
    <property type="match status" value="1"/>
</dbReference>
<organism evidence="8 9">
    <name type="scientific">Smittium culicis</name>
    <dbReference type="NCBI Taxonomy" id="133412"/>
    <lineage>
        <taxon>Eukaryota</taxon>
        <taxon>Fungi</taxon>
        <taxon>Fungi incertae sedis</taxon>
        <taxon>Zoopagomycota</taxon>
        <taxon>Kickxellomycotina</taxon>
        <taxon>Harpellomycetes</taxon>
        <taxon>Harpellales</taxon>
        <taxon>Legeriomycetaceae</taxon>
        <taxon>Smittium</taxon>
    </lineage>
</organism>
<evidence type="ECO:0000256" key="6">
    <source>
        <dbReference type="ARBA" id="ARBA00022801"/>
    </source>
</evidence>
<evidence type="ECO:0000313" key="9">
    <source>
        <dbReference type="Proteomes" id="UP000187283"/>
    </source>
</evidence>
<dbReference type="InterPro" id="IPR008283">
    <property type="entry name" value="Peptidase_M17_N"/>
</dbReference>
<dbReference type="HAMAP" id="MF_00181">
    <property type="entry name" value="Cytosol_peptidase_M17"/>
    <property type="match status" value="1"/>
</dbReference>
<dbReference type="Pfam" id="PF00883">
    <property type="entry name" value="Peptidase_M17"/>
    <property type="match status" value="1"/>
</dbReference>
<keyword evidence="4 8" id="KW-0031">Aminopeptidase</keyword>
<dbReference type="PRINTS" id="PR00481">
    <property type="entry name" value="LAMNOPPTDASE"/>
</dbReference>
<dbReference type="Proteomes" id="UP000187283">
    <property type="component" value="Unassembled WGS sequence"/>
</dbReference>
<evidence type="ECO:0000259" key="7">
    <source>
        <dbReference type="PROSITE" id="PS00631"/>
    </source>
</evidence>
<keyword evidence="6" id="KW-0378">Hydrolase</keyword>
<dbReference type="InterPro" id="IPR011356">
    <property type="entry name" value="Leucine_aapep/pepB"/>
</dbReference>
<dbReference type="SUPFAM" id="SSF53187">
    <property type="entry name" value="Zn-dependent exopeptidases"/>
    <property type="match status" value="1"/>
</dbReference>
<reference evidence="8 9" key="1">
    <citation type="submission" date="2017-01" db="EMBL/GenBank/DDBJ databases">
        <authorList>
            <person name="Mah S.A."/>
            <person name="Swanson W.J."/>
            <person name="Moy G.W."/>
            <person name="Vacquier V.D."/>
        </authorList>
    </citation>
    <scope>NUCLEOTIDE SEQUENCE [LARGE SCALE GENOMIC DNA]</scope>
    <source>
        <strain evidence="8 9">GSMNP</strain>
    </source>
</reference>
<comment type="catalytic activity">
    <reaction evidence="1">
        <text>Release of an N-terminal amino acid, Xaa-|-Yaa-, in which Xaa is preferably Leu, but may be other amino acids including Pro although not Arg or Lys, and Yaa may be Pro. Amino acid amides and methyl esters are also readily hydrolyzed, but rates on arylamides are exceedingly low.</text>
        <dbReference type="EC" id="3.4.11.1"/>
    </reaction>
</comment>
<dbReference type="SUPFAM" id="SSF52949">
    <property type="entry name" value="Macro domain-like"/>
    <property type="match status" value="1"/>
</dbReference>
<dbReference type="PANTHER" id="PTHR11963:SF23">
    <property type="entry name" value="CYTOSOL AMINOPEPTIDASE"/>
    <property type="match status" value="1"/>
</dbReference>
<sequence length="512" mass="54049">MSQSEITGLVVGVYSDFQLSCSISDSSIISPAVSTDIINQFKAHGLKGKTGDCYVYLQFSATGSVTKYIAVAGLGDRKCSENDSSENIRNAIGTGVRSLEERKIYNIQVDVSGNPQAAAEGAFLGTYKYDKLKSEKASSLSISPVCVSSNSPVAQAALDKWEAGKIYAASQNFVRDLTTAPANLMTPTIFANSVVSEFAGIENVTVNVYDEKWIAAQNMGLFLSVAQGSDQPPRFVEVIYRGASSSSGNFSPSVALVGKGITFDSGGISIKPSKNMDLMKSDMGGGASVVGAIRGIASLKAPIDAVCVVPLTENLINGIATKPGDVFTAKNGKTVEILNTDAEGRLVLADALTYVVDTYSPPTVIDVATLTGAIIVSLSEVYSGVFTESNELWERINSTSLVTGDVVWRMPMHSYYLKSMESRIADIANISTSGFGGGSSAAAMFLSEFLGTKNANSDESDDSSSKKIKWAHMDIAGSSESSSNSGYQVRGMSGRPTRTLIEFLVSVSNSPL</sequence>
<accession>A0A1R1X5W0</accession>
<protein>
    <submittedName>
        <fullName evidence="8">Cytosol aminopeptidase</fullName>
    </submittedName>
</protein>